<dbReference type="Gene3D" id="3.40.50.850">
    <property type="entry name" value="Isochorismatase-like"/>
    <property type="match status" value="1"/>
</dbReference>
<organism evidence="3 4">
    <name type="scientific">Arthrobacter humicola</name>
    <dbReference type="NCBI Taxonomy" id="409291"/>
    <lineage>
        <taxon>Bacteria</taxon>
        <taxon>Bacillati</taxon>
        <taxon>Actinomycetota</taxon>
        <taxon>Actinomycetes</taxon>
        <taxon>Micrococcales</taxon>
        <taxon>Micrococcaceae</taxon>
        <taxon>Arthrobacter</taxon>
    </lineage>
</organism>
<evidence type="ECO:0000313" key="3">
    <source>
        <dbReference type="EMBL" id="GAA2140315.1"/>
    </source>
</evidence>
<dbReference type="PANTHER" id="PTHR43540">
    <property type="entry name" value="PEROXYUREIDOACRYLATE/UREIDOACRYLATE AMIDOHYDROLASE-RELATED"/>
    <property type="match status" value="1"/>
</dbReference>
<dbReference type="RefSeq" id="WP_344366917.1">
    <property type="nucleotide sequence ID" value="NZ_BAAAQB010000037.1"/>
</dbReference>
<keyword evidence="1" id="KW-0378">Hydrolase</keyword>
<dbReference type="Proteomes" id="UP001500102">
    <property type="component" value="Unassembled WGS sequence"/>
</dbReference>
<sequence>MTSSWARTSTGGANSHLVVIDMQRAFRQTGEWHIPRYDQATRTIASLAASGLEPIITRFVPGPVEKGSWSSYYDRWQSMRLDPADPIWHIELPGVELRASIDLPTFSKWGQELAERIPVGDEMILTGVATDCCILATALGAVDAGRYVTVVEDACAGQSDAAHDQALNLMELLSPMIRVVKSESLLNLRPAAKPAEL</sequence>
<gene>
    <name evidence="3" type="ORF">GCM10009825_27930</name>
</gene>
<reference evidence="4" key="1">
    <citation type="journal article" date="2019" name="Int. J. Syst. Evol. Microbiol.">
        <title>The Global Catalogue of Microorganisms (GCM) 10K type strain sequencing project: providing services to taxonomists for standard genome sequencing and annotation.</title>
        <authorList>
            <consortium name="The Broad Institute Genomics Platform"/>
            <consortium name="The Broad Institute Genome Sequencing Center for Infectious Disease"/>
            <person name="Wu L."/>
            <person name="Ma J."/>
        </authorList>
    </citation>
    <scope>NUCLEOTIDE SEQUENCE [LARGE SCALE GENOMIC DNA]</scope>
    <source>
        <strain evidence="4">JCM 15921</strain>
    </source>
</reference>
<dbReference type="EMBL" id="BAAAQB010000037">
    <property type="protein sequence ID" value="GAA2140315.1"/>
    <property type="molecule type" value="Genomic_DNA"/>
</dbReference>
<evidence type="ECO:0000259" key="2">
    <source>
        <dbReference type="Pfam" id="PF00857"/>
    </source>
</evidence>
<keyword evidence="4" id="KW-1185">Reference proteome</keyword>
<name>A0ABP5L1E6_9MICC</name>
<dbReference type="Pfam" id="PF00857">
    <property type="entry name" value="Isochorismatase"/>
    <property type="match status" value="1"/>
</dbReference>
<proteinExistence type="predicted"/>
<dbReference type="PANTHER" id="PTHR43540:SF6">
    <property type="entry name" value="ISOCHORISMATASE-LIKE DOMAIN-CONTAINING PROTEIN"/>
    <property type="match status" value="1"/>
</dbReference>
<evidence type="ECO:0000313" key="4">
    <source>
        <dbReference type="Proteomes" id="UP001500102"/>
    </source>
</evidence>
<protein>
    <submittedName>
        <fullName evidence="3">Isochorismatase family protein</fullName>
    </submittedName>
</protein>
<dbReference type="InterPro" id="IPR036380">
    <property type="entry name" value="Isochorismatase-like_sf"/>
</dbReference>
<accession>A0ABP5L1E6</accession>
<dbReference type="InterPro" id="IPR000868">
    <property type="entry name" value="Isochorismatase-like_dom"/>
</dbReference>
<dbReference type="CDD" id="cd00431">
    <property type="entry name" value="cysteine_hydrolases"/>
    <property type="match status" value="1"/>
</dbReference>
<comment type="caution">
    <text evidence="3">The sequence shown here is derived from an EMBL/GenBank/DDBJ whole genome shotgun (WGS) entry which is preliminary data.</text>
</comment>
<dbReference type="SUPFAM" id="SSF52499">
    <property type="entry name" value="Isochorismatase-like hydrolases"/>
    <property type="match status" value="1"/>
</dbReference>
<evidence type="ECO:0000256" key="1">
    <source>
        <dbReference type="ARBA" id="ARBA00022801"/>
    </source>
</evidence>
<dbReference type="InterPro" id="IPR050272">
    <property type="entry name" value="Isochorismatase-like_hydrls"/>
</dbReference>
<feature type="domain" description="Isochorismatase-like" evidence="2">
    <location>
        <begin position="17"/>
        <end position="171"/>
    </location>
</feature>